<dbReference type="EMBL" id="BQNB010016408">
    <property type="protein sequence ID" value="GJT51448.1"/>
    <property type="molecule type" value="Genomic_DNA"/>
</dbReference>
<evidence type="ECO:0000256" key="1">
    <source>
        <dbReference type="SAM" id="MobiDB-lite"/>
    </source>
</evidence>
<protein>
    <submittedName>
        <fullName evidence="2">7-deoxyloganetin glucosyltransferase-like protein</fullName>
    </submittedName>
</protein>
<comment type="caution">
    <text evidence="2">The sequence shown here is derived from an EMBL/GenBank/DDBJ whole genome shotgun (WGS) entry which is preliminary data.</text>
</comment>
<gene>
    <name evidence="2" type="ORF">Tco_0977605</name>
</gene>
<keyword evidence="3" id="KW-1185">Reference proteome</keyword>
<proteinExistence type="predicted"/>
<feature type="compositionally biased region" description="Basic and acidic residues" evidence="1">
    <location>
        <begin position="1"/>
        <end position="23"/>
    </location>
</feature>
<feature type="compositionally biased region" description="Basic and acidic residues" evidence="1">
    <location>
        <begin position="218"/>
        <end position="230"/>
    </location>
</feature>
<feature type="compositionally biased region" description="Basic and acidic residues" evidence="1">
    <location>
        <begin position="43"/>
        <end position="53"/>
    </location>
</feature>
<feature type="region of interest" description="Disordered" evidence="1">
    <location>
        <begin position="1"/>
        <end position="59"/>
    </location>
</feature>
<organism evidence="2 3">
    <name type="scientific">Tanacetum coccineum</name>
    <dbReference type="NCBI Taxonomy" id="301880"/>
    <lineage>
        <taxon>Eukaryota</taxon>
        <taxon>Viridiplantae</taxon>
        <taxon>Streptophyta</taxon>
        <taxon>Embryophyta</taxon>
        <taxon>Tracheophyta</taxon>
        <taxon>Spermatophyta</taxon>
        <taxon>Magnoliopsida</taxon>
        <taxon>eudicotyledons</taxon>
        <taxon>Gunneridae</taxon>
        <taxon>Pentapetalae</taxon>
        <taxon>asterids</taxon>
        <taxon>campanulids</taxon>
        <taxon>Asterales</taxon>
        <taxon>Asteraceae</taxon>
        <taxon>Asteroideae</taxon>
        <taxon>Anthemideae</taxon>
        <taxon>Anthemidinae</taxon>
        <taxon>Tanacetum</taxon>
    </lineage>
</organism>
<reference evidence="2" key="2">
    <citation type="submission" date="2022-01" db="EMBL/GenBank/DDBJ databases">
        <authorList>
            <person name="Yamashiro T."/>
            <person name="Shiraishi A."/>
            <person name="Satake H."/>
            <person name="Nakayama K."/>
        </authorList>
    </citation>
    <scope>NUCLEOTIDE SEQUENCE</scope>
</reference>
<feature type="region of interest" description="Disordered" evidence="1">
    <location>
        <begin position="199"/>
        <end position="230"/>
    </location>
</feature>
<reference evidence="2" key="1">
    <citation type="journal article" date="2022" name="Int. J. Mol. Sci.">
        <title>Draft Genome of Tanacetum Coccineum: Genomic Comparison of Closely Related Tanacetum-Family Plants.</title>
        <authorList>
            <person name="Yamashiro T."/>
            <person name="Shiraishi A."/>
            <person name="Nakayama K."/>
            <person name="Satake H."/>
        </authorList>
    </citation>
    <scope>NUCLEOTIDE SEQUENCE</scope>
</reference>
<dbReference type="PANTHER" id="PTHR33067">
    <property type="entry name" value="RNA-DIRECTED DNA POLYMERASE-RELATED"/>
    <property type="match status" value="1"/>
</dbReference>
<accession>A0ABQ5EKK3</accession>
<sequence>MERKIDEWSKHHNVSLEKTDRTEPPPPPQARTEHVNAVFTGRRKSDDSLKIQKDPPPPIIVNNKIEKDRPIKTSKRAITCLFNIPGVTHDAVMLRVFPIILTGVRLRGVDKLSPWNIITWDSTQKATFIKRRMSSDSSEGIVTITNKLDSLGRDMKKLKENVHAIQLGCENCRGAHLNMEYPLNEEVKSVEEVKYGEFGRPFPNNNENGARYRVGPQKSRDGRLDKEASGEHGFKYKKPKRFIKEFKTQIENLSKDYQAKAANEVPNPSVGKCKVSKGTEEGPPRVLPCQLPPKELNLGSFTLPCTIGSSNLYAMADLGANVNIMPKSMFNHLKLTNLKEGTNMLVDNGVSTSVPQHALAPISLLNHSNQKDLILSIKSYFRNSSPVNQNKLHPRNYSFEEWLKVKIEHMNVDKSVKGSVINEWILDSFDVEANFRGICNDPYSRSLDEYKTVFDNEIEQLANEYELRIGKKGFEEEERRESGLDEKYYDPPQVFIETFEVKRYSFEEGQSFVYVTKQLHDALPLGCVNGSRFKEMIRSEMDIRGSVQREE</sequence>
<dbReference type="Gene3D" id="2.40.70.10">
    <property type="entry name" value="Acid Proteases"/>
    <property type="match status" value="1"/>
</dbReference>
<evidence type="ECO:0000313" key="3">
    <source>
        <dbReference type="Proteomes" id="UP001151760"/>
    </source>
</evidence>
<dbReference type="InterPro" id="IPR021109">
    <property type="entry name" value="Peptidase_aspartic_dom_sf"/>
</dbReference>
<dbReference type="Proteomes" id="UP001151760">
    <property type="component" value="Unassembled WGS sequence"/>
</dbReference>
<name>A0ABQ5EKK3_9ASTR</name>
<evidence type="ECO:0000313" key="2">
    <source>
        <dbReference type="EMBL" id="GJT51448.1"/>
    </source>
</evidence>